<keyword evidence="2" id="KW-1185">Reference proteome</keyword>
<evidence type="ECO:0000313" key="1">
    <source>
        <dbReference type="EMBL" id="KAK6507630.1"/>
    </source>
</evidence>
<accession>A0AAV9WFI6</accession>
<dbReference type="EMBL" id="JAVHJL010000003">
    <property type="protein sequence ID" value="KAK6507630.1"/>
    <property type="molecule type" value="Genomic_DNA"/>
</dbReference>
<gene>
    <name evidence="1" type="ORF">TWF481_006056</name>
</gene>
<protein>
    <submittedName>
        <fullName evidence="1">Uncharacterized protein</fullName>
    </submittedName>
</protein>
<dbReference type="AlphaFoldDB" id="A0AAV9WFI6"/>
<dbReference type="Proteomes" id="UP001370758">
    <property type="component" value="Unassembled WGS sequence"/>
</dbReference>
<organism evidence="1 2">
    <name type="scientific">Arthrobotrys musiformis</name>
    <dbReference type="NCBI Taxonomy" id="47236"/>
    <lineage>
        <taxon>Eukaryota</taxon>
        <taxon>Fungi</taxon>
        <taxon>Dikarya</taxon>
        <taxon>Ascomycota</taxon>
        <taxon>Pezizomycotina</taxon>
        <taxon>Orbiliomycetes</taxon>
        <taxon>Orbiliales</taxon>
        <taxon>Orbiliaceae</taxon>
        <taxon>Arthrobotrys</taxon>
    </lineage>
</organism>
<evidence type="ECO:0000313" key="2">
    <source>
        <dbReference type="Proteomes" id="UP001370758"/>
    </source>
</evidence>
<reference evidence="1 2" key="1">
    <citation type="submission" date="2023-08" db="EMBL/GenBank/DDBJ databases">
        <authorList>
            <person name="Palmer J.M."/>
        </authorList>
    </citation>
    <scope>NUCLEOTIDE SEQUENCE [LARGE SCALE GENOMIC DNA]</scope>
    <source>
        <strain evidence="1 2">TWF481</strain>
    </source>
</reference>
<comment type="caution">
    <text evidence="1">The sequence shown here is derived from an EMBL/GenBank/DDBJ whole genome shotgun (WGS) entry which is preliminary data.</text>
</comment>
<name>A0AAV9WFI6_9PEZI</name>
<sequence>MSTNFETFPSILPCPGGEAKPTIQRIPLQAPIPEIESSSHLCAPGRFSKAAPDEPPAIPDVPRPPLQSNAEVDIQAVRRQFENPYFVEKTNNWKEIKIEAALSALTICCTTALKDYKKDLIPGLALELQHEPVINDIYNKFCAEVQVYQNVRPQFRALLWT</sequence>
<proteinExistence type="predicted"/>